<dbReference type="EMBL" id="RPFP01000121">
    <property type="protein sequence ID" value="RPF67109.1"/>
    <property type="molecule type" value="Genomic_DNA"/>
</dbReference>
<proteinExistence type="predicted"/>
<keyword evidence="1" id="KW-0808">Transferase</keyword>
<sequence length="44" mass="4691">MVVSVPATSANLGPGFDCLGLSLNLRNRFFIEPSSFHAVKLVGE</sequence>
<comment type="caution">
    <text evidence="1">The sequence shown here is derived from an EMBL/GenBank/DDBJ whole genome shotgun (WGS) entry which is preliminary data.</text>
</comment>
<dbReference type="InterPro" id="IPR020568">
    <property type="entry name" value="Ribosomal_Su5_D2-typ_SF"/>
</dbReference>
<protein>
    <submittedName>
        <fullName evidence="1">Homoserine kinase</fullName>
    </submittedName>
</protein>
<feature type="non-terminal residue" evidence="1">
    <location>
        <position position="44"/>
    </location>
</feature>
<reference evidence="1 2" key="1">
    <citation type="submission" date="2018-11" db="EMBL/GenBank/DDBJ databases">
        <authorList>
            <person name="Gutierrez A.J."/>
            <person name="Bravo M."/>
        </authorList>
    </citation>
    <scope>NUCLEOTIDE SEQUENCE [LARGE SCALE GENOMIC DNA]</scope>
    <source>
        <strain evidence="1 2">22388</strain>
    </source>
</reference>
<organism evidence="1 2">
    <name type="scientific">Helicobacter pylori</name>
    <name type="common">Campylobacter pylori</name>
    <dbReference type="NCBI Taxonomy" id="210"/>
    <lineage>
        <taxon>Bacteria</taxon>
        <taxon>Pseudomonadati</taxon>
        <taxon>Campylobacterota</taxon>
        <taxon>Epsilonproteobacteria</taxon>
        <taxon>Campylobacterales</taxon>
        <taxon>Helicobacteraceae</taxon>
        <taxon>Helicobacter</taxon>
    </lineage>
</organism>
<evidence type="ECO:0000313" key="1">
    <source>
        <dbReference type="EMBL" id="RPF67109.1"/>
    </source>
</evidence>
<accession>A0A7Z6YB24</accession>
<dbReference type="Gene3D" id="3.30.230.10">
    <property type="match status" value="1"/>
</dbReference>
<keyword evidence="1" id="KW-0418">Kinase</keyword>
<dbReference type="Proteomes" id="UP000276972">
    <property type="component" value="Unassembled WGS sequence"/>
</dbReference>
<dbReference type="GO" id="GO:0016301">
    <property type="term" value="F:kinase activity"/>
    <property type="evidence" value="ECO:0007669"/>
    <property type="project" value="UniProtKB-KW"/>
</dbReference>
<evidence type="ECO:0000313" key="2">
    <source>
        <dbReference type="Proteomes" id="UP000276972"/>
    </source>
</evidence>
<dbReference type="SUPFAM" id="SSF54211">
    <property type="entry name" value="Ribosomal protein S5 domain 2-like"/>
    <property type="match status" value="1"/>
</dbReference>
<gene>
    <name evidence="1" type="ORF">EGV97_09050</name>
</gene>
<dbReference type="AlphaFoldDB" id="A0A7Z6YB24"/>
<name>A0A7Z6YB24_HELPX</name>
<dbReference type="InterPro" id="IPR014721">
    <property type="entry name" value="Ribsml_uS5_D2-typ_fold_subgr"/>
</dbReference>